<accession>A0ABQ3ICF4</accession>
<evidence type="ECO:0000313" key="2">
    <source>
        <dbReference type="EMBL" id="GHE76440.1"/>
    </source>
</evidence>
<dbReference type="PROSITE" id="PS51186">
    <property type="entry name" value="GNAT"/>
    <property type="match status" value="1"/>
</dbReference>
<name>A0ABQ3ICF4_9PSEU</name>
<comment type="caution">
    <text evidence="2">The sequence shown here is derived from an EMBL/GenBank/DDBJ whole genome shotgun (WGS) entry which is preliminary data.</text>
</comment>
<organism evidence="2 3">
    <name type="scientific">Amycolatopsis deserti</name>
    <dbReference type="NCBI Taxonomy" id="185696"/>
    <lineage>
        <taxon>Bacteria</taxon>
        <taxon>Bacillati</taxon>
        <taxon>Actinomycetota</taxon>
        <taxon>Actinomycetes</taxon>
        <taxon>Pseudonocardiales</taxon>
        <taxon>Pseudonocardiaceae</taxon>
        <taxon>Amycolatopsis</taxon>
    </lineage>
</organism>
<dbReference type="Pfam" id="PF00583">
    <property type="entry name" value="Acetyltransf_1"/>
    <property type="match status" value="1"/>
</dbReference>
<feature type="domain" description="N-acetyltransferase" evidence="1">
    <location>
        <begin position="1"/>
        <end position="92"/>
    </location>
</feature>
<dbReference type="Proteomes" id="UP000605897">
    <property type="component" value="Unassembled WGS sequence"/>
</dbReference>
<dbReference type="SUPFAM" id="SSF55729">
    <property type="entry name" value="Acyl-CoA N-acyltransferases (Nat)"/>
    <property type="match status" value="1"/>
</dbReference>
<dbReference type="InterPro" id="IPR016181">
    <property type="entry name" value="Acyl_CoA_acyltransferase"/>
</dbReference>
<dbReference type="InterPro" id="IPR000182">
    <property type="entry name" value="GNAT_dom"/>
</dbReference>
<dbReference type="EMBL" id="BNAU01000001">
    <property type="protein sequence ID" value="GHE76440.1"/>
    <property type="molecule type" value="Genomic_DNA"/>
</dbReference>
<keyword evidence="3" id="KW-1185">Reference proteome</keyword>
<evidence type="ECO:0000259" key="1">
    <source>
        <dbReference type="PROSITE" id="PS51186"/>
    </source>
</evidence>
<dbReference type="CDD" id="cd04301">
    <property type="entry name" value="NAT_SF"/>
    <property type="match status" value="1"/>
</dbReference>
<reference evidence="3" key="1">
    <citation type="journal article" date="2019" name="Int. J. Syst. Evol. Microbiol.">
        <title>The Global Catalogue of Microorganisms (GCM) 10K type strain sequencing project: providing services to taxonomists for standard genome sequencing and annotation.</title>
        <authorList>
            <consortium name="The Broad Institute Genomics Platform"/>
            <consortium name="The Broad Institute Genome Sequencing Center for Infectious Disease"/>
            <person name="Wu L."/>
            <person name="Ma J."/>
        </authorList>
    </citation>
    <scope>NUCLEOTIDE SEQUENCE [LARGE SCALE GENOMIC DNA]</scope>
    <source>
        <strain evidence="3">CGMCC 4.7677</strain>
    </source>
</reference>
<proteinExistence type="predicted"/>
<sequence length="92" mass="10064">MLLSRIVELGDGRAQPTGFIEVVATRPAHRRTGIAENLVRSALARFAAAGVQSSVLLVDRASDSRSAGVYQRCGFEPAFTYHVWERPAREHG</sequence>
<dbReference type="Gene3D" id="3.40.630.30">
    <property type="match status" value="1"/>
</dbReference>
<gene>
    <name evidence="2" type="ORF">GCM10017786_01820</name>
</gene>
<evidence type="ECO:0000313" key="3">
    <source>
        <dbReference type="Proteomes" id="UP000605897"/>
    </source>
</evidence>
<protein>
    <recommendedName>
        <fullName evidence="1">N-acetyltransferase domain-containing protein</fullName>
    </recommendedName>
</protein>